<dbReference type="PROSITE" id="PS00933">
    <property type="entry name" value="FGGY_KINASES_1"/>
    <property type="match status" value="1"/>
</dbReference>
<sequence length="470" mass="48711">MFVLGIDSSTQSTKVLAVDAETGKVVAHGKAAHPEGTEVDPWAWWHAGQTAIADVLPRVPGPVEAVAVAGQQHGMVAVDGAGDPVRDALLWNDTRSAQQAEALTDHHGAATLAHRTGAVPVASFTLSKVAWLAENEPRNADRVDRVLLPHDWVSWQLAGRPDRAWTDRGDASGTGYFSPTSGTWLPELLAEAMGGRQPRLPDVVGPAETGDRVSGVDGLDGARIAAGTGDNMAGALGLGIQPGDVVVSLGTSGTAFAVTEDPCFDETGTVAGFCDATGRHLPLVCTLNAAQVLGATAHLLGTDLAGLDELALQAQPGAGGLTLLPYLEGERTPNLPDAAGTLFGMRGANMTPQNLARAAVEGMLCGLADGIEALRGVGAESRRVLLIGGAAQSKAVQAIAPSLLGVDVEVPDPAEYVALGAAKQAAWAAAGTATPPEWPLHCTRHEATHPERGDEIRHTYHQARHRMYGF</sequence>
<evidence type="ECO:0000256" key="3">
    <source>
        <dbReference type="ARBA" id="ARBA00022679"/>
    </source>
</evidence>
<keyword evidence="2 8" id="KW-0859">Xylose metabolism</keyword>
<dbReference type="CDD" id="cd07809">
    <property type="entry name" value="ASKHA_NBD_FGGY_BaXK-like"/>
    <property type="match status" value="1"/>
</dbReference>
<comment type="catalytic activity">
    <reaction evidence="8 10">
        <text>D-xylulose + ATP = D-xylulose 5-phosphate + ADP + H(+)</text>
        <dbReference type="Rhea" id="RHEA:10964"/>
        <dbReference type="ChEBI" id="CHEBI:15378"/>
        <dbReference type="ChEBI" id="CHEBI:17140"/>
        <dbReference type="ChEBI" id="CHEBI:30616"/>
        <dbReference type="ChEBI" id="CHEBI:57737"/>
        <dbReference type="ChEBI" id="CHEBI:456216"/>
        <dbReference type="EC" id="2.7.1.17"/>
    </reaction>
</comment>
<dbReference type="Proteomes" id="UP000569329">
    <property type="component" value="Unassembled WGS sequence"/>
</dbReference>
<evidence type="ECO:0000256" key="9">
    <source>
        <dbReference type="RuleBase" id="RU003733"/>
    </source>
</evidence>
<dbReference type="Pfam" id="PF02782">
    <property type="entry name" value="FGGY_C"/>
    <property type="match status" value="1"/>
</dbReference>
<feature type="active site" description="Proton acceptor" evidence="8">
    <location>
        <position position="230"/>
    </location>
</feature>
<feature type="domain" description="Carbohydrate kinase FGGY C-terminal" evidence="12">
    <location>
        <begin position="246"/>
        <end position="429"/>
    </location>
</feature>
<evidence type="ECO:0000256" key="8">
    <source>
        <dbReference type="HAMAP-Rule" id="MF_02220"/>
    </source>
</evidence>
<dbReference type="EMBL" id="JACGWZ010000001">
    <property type="protein sequence ID" value="MBA8823738.1"/>
    <property type="molecule type" value="Genomic_DNA"/>
</dbReference>
<evidence type="ECO:0000256" key="10">
    <source>
        <dbReference type="RuleBase" id="RU364073"/>
    </source>
</evidence>
<keyword evidence="14" id="KW-1185">Reference proteome</keyword>
<dbReference type="InterPro" id="IPR018484">
    <property type="entry name" value="FGGY_N"/>
</dbReference>
<dbReference type="GO" id="GO:0005998">
    <property type="term" value="P:xylulose catabolic process"/>
    <property type="evidence" value="ECO:0007669"/>
    <property type="project" value="UniProtKB-UniRule"/>
</dbReference>
<dbReference type="PANTHER" id="PTHR43095:SF5">
    <property type="entry name" value="XYLULOSE KINASE"/>
    <property type="match status" value="1"/>
</dbReference>
<evidence type="ECO:0000256" key="1">
    <source>
        <dbReference type="ARBA" id="ARBA00009156"/>
    </source>
</evidence>
<dbReference type="InterPro" id="IPR018483">
    <property type="entry name" value="Carb_kinase_FGGY_CS"/>
</dbReference>
<dbReference type="PIRSF" id="PIRSF000538">
    <property type="entry name" value="GlpK"/>
    <property type="match status" value="1"/>
</dbReference>
<dbReference type="SUPFAM" id="SSF53067">
    <property type="entry name" value="Actin-like ATPase domain"/>
    <property type="match status" value="2"/>
</dbReference>
<dbReference type="PROSITE" id="PS00445">
    <property type="entry name" value="FGGY_KINASES_2"/>
    <property type="match status" value="1"/>
</dbReference>
<keyword evidence="5 8" id="KW-0418">Kinase</keyword>
<evidence type="ECO:0000256" key="2">
    <source>
        <dbReference type="ARBA" id="ARBA00022629"/>
    </source>
</evidence>
<evidence type="ECO:0000313" key="14">
    <source>
        <dbReference type="Proteomes" id="UP000569329"/>
    </source>
</evidence>
<organism evidence="13 14">
    <name type="scientific">Halosaccharopolyspora lacisalsi</name>
    <dbReference type="NCBI Taxonomy" id="1000566"/>
    <lineage>
        <taxon>Bacteria</taxon>
        <taxon>Bacillati</taxon>
        <taxon>Actinomycetota</taxon>
        <taxon>Actinomycetes</taxon>
        <taxon>Pseudonocardiales</taxon>
        <taxon>Pseudonocardiaceae</taxon>
        <taxon>Halosaccharopolyspora</taxon>
    </lineage>
</organism>
<feature type="domain" description="Carbohydrate kinase FGGY N-terminal" evidence="11">
    <location>
        <begin position="3"/>
        <end position="237"/>
    </location>
</feature>
<dbReference type="InterPro" id="IPR043129">
    <property type="entry name" value="ATPase_NBD"/>
</dbReference>
<dbReference type="InterPro" id="IPR000577">
    <property type="entry name" value="Carb_kinase_FGGY"/>
</dbReference>
<dbReference type="HAMAP" id="MF_02220">
    <property type="entry name" value="XylB"/>
    <property type="match status" value="1"/>
</dbReference>
<dbReference type="InterPro" id="IPR018485">
    <property type="entry name" value="FGGY_C"/>
</dbReference>
<dbReference type="EC" id="2.7.1.17" evidence="8 10"/>
<evidence type="ECO:0000256" key="7">
    <source>
        <dbReference type="ARBA" id="ARBA00023277"/>
    </source>
</evidence>
<dbReference type="PANTHER" id="PTHR43095">
    <property type="entry name" value="SUGAR KINASE"/>
    <property type="match status" value="1"/>
</dbReference>
<protein>
    <recommendedName>
        <fullName evidence="8 10">Xylulose kinase</fullName>
        <shortName evidence="8 10">Xylulokinase</shortName>
        <ecNumber evidence="8 10">2.7.1.17</ecNumber>
    </recommendedName>
</protein>
<evidence type="ECO:0000259" key="12">
    <source>
        <dbReference type="Pfam" id="PF02782"/>
    </source>
</evidence>
<keyword evidence="4 8" id="KW-0547">Nucleotide-binding</keyword>
<comment type="similarity">
    <text evidence="1 8 9">Belongs to the FGGY kinase family.</text>
</comment>
<keyword evidence="3 8" id="KW-0808">Transferase</keyword>
<comment type="function">
    <text evidence="8">Catalyzes the phosphorylation of D-xylulose to D-xylulose 5-phosphate.</text>
</comment>
<dbReference type="GO" id="GO:0042732">
    <property type="term" value="P:D-xylose metabolic process"/>
    <property type="evidence" value="ECO:0007669"/>
    <property type="project" value="UniProtKB-KW"/>
</dbReference>
<reference evidence="13 14" key="1">
    <citation type="submission" date="2020-07" db="EMBL/GenBank/DDBJ databases">
        <title>Sequencing the genomes of 1000 actinobacteria strains.</title>
        <authorList>
            <person name="Klenk H.-P."/>
        </authorList>
    </citation>
    <scope>NUCLEOTIDE SEQUENCE [LARGE SCALE GENOMIC DNA]</scope>
    <source>
        <strain evidence="13 14">DSM 45975</strain>
    </source>
</reference>
<evidence type="ECO:0000256" key="6">
    <source>
        <dbReference type="ARBA" id="ARBA00022840"/>
    </source>
</evidence>
<feature type="binding site" evidence="8">
    <location>
        <begin position="72"/>
        <end position="73"/>
    </location>
    <ligand>
        <name>substrate</name>
    </ligand>
</feature>
<dbReference type="InterPro" id="IPR006000">
    <property type="entry name" value="Xylulokinase"/>
</dbReference>
<name>A0A839DYA3_9PSEU</name>
<dbReference type="InterPro" id="IPR050406">
    <property type="entry name" value="FGGY_Carb_Kinase"/>
</dbReference>
<dbReference type="Pfam" id="PF00370">
    <property type="entry name" value="FGGY_N"/>
    <property type="match status" value="1"/>
</dbReference>
<dbReference type="RefSeq" id="WP_182542998.1">
    <property type="nucleotide sequence ID" value="NZ_JACGWZ010000001.1"/>
</dbReference>
<dbReference type="AlphaFoldDB" id="A0A839DYA3"/>
<accession>A0A839DYA3</accession>
<evidence type="ECO:0000256" key="4">
    <source>
        <dbReference type="ARBA" id="ARBA00022741"/>
    </source>
</evidence>
<dbReference type="GO" id="GO:0004856">
    <property type="term" value="F:D-xylulokinase activity"/>
    <property type="evidence" value="ECO:0007669"/>
    <property type="project" value="UniProtKB-UniRule"/>
</dbReference>
<keyword evidence="7 8" id="KW-0119">Carbohydrate metabolism</keyword>
<evidence type="ECO:0000256" key="5">
    <source>
        <dbReference type="ARBA" id="ARBA00022777"/>
    </source>
</evidence>
<dbReference type="GO" id="GO:0005524">
    <property type="term" value="F:ATP binding"/>
    <property type="evidence" value="ECO:0007669"/>
    <property type="project" value="UniProtKB-UniRule"/>
</dbReference>
<proteinExistence type="inferred from homology"/>
<evidence type="ECO:0000313" key="13">
    <source>
        <dbReference type="EMBL" id="MBA8823738.1"/>
    </source>
</evidence>
<keyword evidence="6 8" id="KW-0067">ATP-binding</keyword>
<comment type="caution">
    <text evidence="13">The sequence shown here is derived from an EMBL/GenBank/DDBJ whole genome shotgun (WGS) entry which is preliminary data.</text>
</comment>
<dbReference type="Gene3D" id="3.30.420.40">
    <property type="match status" value="2"/>
</dbReference>
<evidence type="ECO:0000259" key="11">
    <source>
        <dbReference type="Pfam" id="PF00370"/>
    </source>
</evidence>
<gene>
    <name evidence="8 10" type="primary">xylB</name>
    <name evidence="13" type="ORF">FHX42_001067</name>
</gene>
<dbReference type="NCBIfam" id="TIGR01312">
    <property type="entry name" value="XylB"/>
    <property type="match status" value="1"/>
</dbReference>
<feature type="site" description="Important for activity" evidence="8">
    <location>
        <position position="7"/>
    </location>
</feature>